<gene>
    <name evidence="1" type="ORF">AB6A40_002174</name>
</gene>
<keyword evidence="2" id="KW-1185">Reference proteome</keyword>
<dbReference type="AlphaFoldDB" id="A0ABD6EGM1"/>
<name>A0ABD6EGM1_9BILA</name>
<evidence type="ECO:0000313" key="1">
    <source>
        <dbReference type="EMBL" id="MFH4975465.1"/>
    </source>
</evidence>
<sequence length="115" mass="13535">MINGFDSLERSTEHYVKRQKKENHAKCKRKDNLTFIEVRPTNMQWKIKKKRENAESQRINECGRKCDVTMDLLTPAGGSCMALLWRYSTLREDRTSPDDINESLLFKAERNVVNE</sequence>
<dbReference type="Proteomes" id="UP001608902">
    <property type="component" value="Unassembled WGS sequence"/>
</dbReference>
<dbReference type="EMBL" id="JBGFUD010000919">
    <property type="protein sequence ID" value="MFH4975465.1"/>
    <property type="molecule type" value="Genomic_DNA"/>
</dbReference>
<organism evidence="1 2">
    <name type="scientific">Gnathostoma spinigerum</name>
    <dbReference type="NCBI Taxonomy" id="75299"/>
    <lineage>
        <taxon>Eukaryota</taxon>
        <taxon>Metazoa</taxon>
        <taxon>Ecdysozoa</taxon>
        <taxon>Nematoda</taxon>
        <taxon>Chromadorea</taxon>
        <taxon>Rhabditida</taxon>
        <taxon>Spirurina</taxon>
        <taxon>Gnathostomatomorpha</taxon>
        <taxon>Gnathostomatoidea</taxon>
        <taxon>Gnathostomatidae</taxon>
        <taxon>Gnathostoma</taxon>
    </lineage>
</organism>
<evidence type="ECO:0000313" key="2">
    <source>
        <dbReference type="Proteomes" id="UP001608902"/>
    </source>
</evidence>
<protein>
    <submittedName>
        <fullName evidence="1">Uncharacterized protein</fullName>
    </submittedName>
</protein>
<comment type="caution">
    <text evidence="1">The sequence shown here is derived from an EMBL/GenBank/DDBJ whole genome shotgun (WGS) entry which is preliminary data.</text>
</comment>
<proteinExistence type="predicted"/>
<accession>A0ABD6EGM1</accession>
<reference evidence="1 2" key="1">
    <citation type="submission" date="2024-08" db="EMBL/GenBank/DDBJ databases">
        <title>Gnathostoma spinigerum genome.</title>
        <authorList>
            <person name="Gonzalez-Bertolin B."/>
            <person name="Monzon S."/>
            <person name="Zaballos A."/>
            <person name="Jimenez P."/>
            <person name="Dekumyoy P."/>
            <person name="Varona S."/>
            <person name="Cuesta I."/>
            <person name="Sumanam S."/>
            <person name="Adisakwattana P."/>
            <person name="Gasser R.B."/>
            <person name="Hernandez-Gonzalez A."/>
            <person name="Young N.D."/>
            <person name="Perteguer M.J."/>
        </authorList>
    </citation>
    <scope>NUCLEOTIDE SEQUENCE [LARGE SCALE GENOMIC DNA]</scope>
    <source>
        <strain evidence="1">AL3</strain>
        <tissue evidence="1">Liver</tissue>
    </source>
</reference>